<gene>
    <name evidence="6" type="ORF">CCHL11_08481</name>
</gene>
<name>A0A1Q8S636_9PEZI</name>
<dbReference type="InterPro" id="IPR001138">
    <property type="entry name" value="Zn2Cys6_DnaBD"/>
</dbReference>
<dbReference type="GO" id="GO:0006351">
    <property type="term" value="P:DNA-templated transcription"/>
    <property type="evidence" value="ECO:0007669"/>
    <property type="project" value="InterPro"/>
</dbReference>
<proteinExistence type="predicted"/>
<evidence type="ECO:0000256" key="2">
    <source>
        <dbReference type="ARBA" id="ARBA00023242"/>
    </source>
</evidence>
<dbReference type="PANTHER" id="PTHR47256:SF1">
    <property type="entry name" value="ZN(II)2CYS6 TRANSCRIPTION FACTOR (EUROFUNG)"/>
    <property type="match status" value="1"/>
</dbReference>
<evidence type="ECO:0000313" key="7">
    <source>
        <dbReference type="Proteomes" id="UP000186583"/>
    </source>
</evidence>
<dbReference type="InterPro" id="IPR007219">
    <property type="entry name" value="XnlR_reg_dom"/>
</dbReference>
<dbReference type="AlphaFoldDB" id="A0A1Q8S636"/>
<dbReference type="OrthoDB" id="2943660at2759"/>
<dbReference type="Proteomes" id="UP000186583">
    <property type="component" value="Unassembled WGS sequence"/>
</dbReference>
<keyword evidence="2" id="KW-0539">Nucleus</keyword>
<evidence type="ECO:0000256" key="3">
    <source>
        <dbReference type="SAM" id="Coils"/>
    </source>
</evidence>
<dbReference type="GO" id="GO:0008270">
    <property type="term" value="F:zinc ion binding"/>
    <property type="evidence" value="ECO:0007669"/>
    <property type="project" value="InterPro"/>
</dbReference>
<dbReference type="PROSITE" id="PS50048">
    <property type="entry name" value="ZN2_CY6_FUNGAL_2"/>
    <property type="match status" value="1"/>
</dbReference>
<dbReference type="InterPro" id="IPR053187">
    <property type="entry name" value="Notoamide_regulator"/>
</dbReference>
<accession>A0A1Q8S636</accession>
<keyword evidence="3" id="KW-0175">Coiled coil</keyword>
<sequence>MSSRPEAVHSGASGELNSQATTNLRPLLPALNAEAESSREKLPSPADKPARPARQQVAAACLQCRKRKVKCSGTRPTCWRCSTHDIECKWDTEPDTSRVVSMRRRAQELERENEELHELLRFLYTRPEEDALEIFRRLRASGDALQVLKFVRSGDLLLQRRIGVEASAVVPVDPAPSIHDVEDSVENFIGVSARPWTNLADDSLVSELIASFFLWDGPFLASFIDRERFLEDMREGSPDTAEYCCSVLVNAICSLRSHTSRRAKVFGHANRSDLRTLFFDEAKRLLDIESGRLSLPTAQGLFIMYLSAGAMGKDRAARMYHLAACDMAQRLEMLSIEDAHKLVENERIMSKALWGMYCIESVCSFVYLRPSLLHQPSAPRLFIDESYKNKRDGSAREFIDYRNSLIHNALCDLSLISNNVMSYNKNLERKNGLGSAEDMQKRVGFFEELQVWRDTVPHELKIPEASYPSAYFLRAMEDQVILGIFRPLKPDHIIPGDGYVFDLVLAYCERSITGIEEQEETLCLKECSSMILYPLFNVSTTLARWLHQHKTHDLFSRTCRLIRDQTEDFPFAQNLMQGLLAIAAEEGIAIPASAELYFQGLHLYDAIPKDVPISFVVPSHRDEDEPWNKVDAGVQLGTLIANYDRLSLSGN</sequence>
<evidence type="ECO:0000256" key="1">
    <source>
        <dbReference type="ARBA" id="ARBA00022723"/>
    </source>
</evidence>
<dbReference type="GO" id="GO:0000981">
    <property type="term" value="F:DNA-binding transcription factor activity, RNA polymerase II-specific"/>
    <property type="evidence" value="ECO:0007669"/>
    <property type="project" value="InterPro"/>
</dbReference>
<protein>
    <submittedName>
        <fullName evidence="6">Nitrogen assimilation transcription factor nirA 5</fullName>
    </submittedName>
</protein>
<keyword evidence="1" id="KW-0479">Metal-binding</keyword>
<dbReference type="SMART" id="SM00066">
    <property type="entry name" value="GAL4"/>
    <property type="match status" value="1"/>
</dbReference>
<dbReference type="Pfam" id="PF04082">
    <property type="entry name" value="Fungal_trans"/>
    <property type="match status" value="1"/>
</dbReference>
<dbReference type="STRING" id="708187.A0A1Q8S636"/>
<feature type="compositionally biased region" description="Polar residues" evidence="4">
    <location>
        <begin position="15"/>
        <end position="24"/>
    </location>
</feature>
<dbReference type="SUPFAM" id="SSF57701">
    <property type="entry name" value="Zn2/Cys6 DNA-binding domain"/>
    <property type="match status" value="1"/>
</dbReference>
<evidence type="ECO:0000313" key="6">
    <source>
        <dbReference type="EMBL" id="OLN96914.1"/>
    </source>
</evidence>
<dbReference type="CDD" id="cd12148">
    <property type="entry name" value="fungal_TF_MHR"/>
    <property type="match status" value="1"/>
</dbReference>
<reference evidence="6 7" key="1">
    <citation type="submission" date="2016-11" db="EMBL/GenBank/DDBJ databases">
        <title>Draft Genome Assembly of Colletotrichum chlorophyti a pathogen of herbaceous plants.</title>
        <authorList>
            <person name="Gan P."/>
            <person name="Narusaka M."/>
            <person name="Tsushima A."/>
            <person name="Narusaka Y."/>
            <person name="Takano Y."/>
            <person name="Shirasu K."/>
        </authorList>
    </citation>
    <scope>NUCLEOTIDE SEQUENCE [LARGE SCALE GENOMIC DNA]</scope>
    <source>
        <strain evidence="6 7">NTL11</strain>
    </source>
</reference>
<evidence type="ECO:0000256" key="4">
    <source>
        <dbReference type="SAM" id="MobiDB-lite"/>
    </source>
</evidence>
<dbReference type="PROSITE" id="PS00463">
    <property type="entry name" value="ZN2_CY6_FUNGAL_1"/>
    <property type="match status" value="1"/>
</dbReference>
<feature type="coiled-coil region" evidence="3">
    <location>
        <begin position="99"/>
        <end position="126"/>
    </location>
</feature>
<feature type="region of interest" description="Disordered" evidence="4">
    <location>
        <begin position="1"/>
        <end position="53"/>
    </location>
</feature>
<dbReference type="Gene3D" id="4.10.240.10">
    <property type="entry name" value="Zn(2)-C6 fungal-type DNA-binding domain"/>
    <property type="match status" value="1"/>
</dbReference>
<comment type="caution">
    <text evidence="6">The sequence shown here is derived from an EMBL/GenBank/DDBJ whole genome shotgun (WGS) entry which is preliminary data.</text>
</comment>
<dbReference type="CDD" id="cd00067">
    <property type="entry name" value="GAL4"/>
    <property type="match status" value="1"/>
</dbReference>
<evidence type="ECO:0000259" key="5">
    <source>
        <dbReference type="PROSITE" id="PS50048"/>
    </source>
</evidence>
<feature type="domain" description="Zn(2)-C6 fungal-type" evidence="5">
    <location>
        <begin position="60"/>
        <end position="90"/>
    </location>
</feature>
<dbReference type="PANTHER" id="PTHR47256">
    <property type="entry name" value="ZN(II)2CYS6 TRANSCRIPTION FACTOR (EUROFUNG)-RELATED"/>
    <property type="match status" value="1"/>
</dbReference>
<organism evidence="6 7">
    <name type="scientific">Colletotrichum chlorophyti</name>
    <dbReference type="NCBI Taxonomy" id="708187"/>
    <lineage>
        <taxon>Eukaryota</taxon>
        <taxon>Fungi</taxon>
        <taxon>Dikarya</taxon>
        <taxon>Ascomycota</taxon>
        <taxon>Pezizomycotina</taxon>
        <taxon>Sordariomycetes</taxon>
        <taxon>Hypocreomycetidae</taxon>
        <taxon>Glomerellales</taxon>
        <taxon>Glomerellaceae</taxon>
        <taxon>Colletotrichum</taxon>
    </lineage>
</organism>
<dbReference type="EMBL" id="MPGH01000013">
    <property type="protein sequence ID" value="OLN96914.1"/>
    <property type="molecule type" value="Genomic_DNA"/>
</dbReference>
<dbReference type="GO" id="GO:0003677">
    <property type="term" value="F:DNA binding"/>
    <property type="evidence" value="ECO:0007669"/>
    <property type="project" value="InterPro"/>
</dbReference>
<keyword evidence="7" id="KW-1185">Reference proteome</keyword>
<dbReference type="InterPro" id="IPR036864">
    <property type="entry name" value="Zn2-C6_fun-type_DNA-bd_sf"/>
</dbReference>
<dbReference type="Pfam" id="PF00172">
    <property type="entry name" value="Zn_clus"/>
    <property type="match status" value="1"/>
</dbReference>